<dbReference type="STRING" id="1122991.GCA_000613445_00090"/>
<comment type="caution">
    <text evidence="1">The sequence shown here is derived from an EMBL/GenBank/DDBJ whole genome shotgun (WGS) entry which is preliminary data.</text>
</comment>
<evidence type="ECO:0000313" key="1">
    <source>
        <dbReference type="EMBL" id="PXX15458.1"/>
    </source>
</evidence>
<gene>
    <name evidence="1" type="ORF">EJ73_02844</name>
</gene>
<dbReference type="PROSITE" id="PS51257">
    <property type="entry name" value="PROKAR_LIPOPROTEIN"/>
    <property type="match status" value="1"/>
</dbReference>
<proteinExistence type="predicted"/>
<name>A0A318HPT4_9BACT</name>
<evidence type="ECO:0000313" key="2">
    <source>
        <dbReference type="Proteomes" id="UP000248314"/>
    </source>
</evidence>
<dbReference type="AlphaFoldDB" id="A0A318HPT4"/>
<keyword evidence="2" id="KW-1185">Reference proteome</keyword>
<organism evidence="1 2">
    <name type="scientific">Hoylesella shahii DSM 15611 = JCM 12083</name>
    <dbReference type="NCBI Taxonomy" id="1122991"/>
    <lineage>
        <taxon>Bacteria</taxon>
        <taxon>Pseudomonadati</taxon>
        <taxon>Bacteroidota</taxon>
        <taxon>Bacteroidia</taxon>
        <taxon>Bacteroidales</taxon>
        <taxon>Prevotellaceae</taxon>
        <taxon>Hoylesella</taxon>
    </lineage>
</organism>
<reference evidence="1 2" key="1">
    <citation type="submission" date="2018-05" db="EMBL/GenBank/DDBJ databases">
        <title>Genomic Encyclopedia of Type Strains, Phase I: the one thousand microbial genomes (KMG-I) project.</title>
        <authorList>
            <person name="Kyrpides N."/>
        </authorList>
    </citation>
    <scope>NUCLEOTIDE SEQUENCE [LARGE SCALE GENOMIC DNA]</scope>
    <source>
        <strain evidence="1 2">DSM 15611</strain>
    </source>
</reference>
<accession>A0A318HPT4</accession>
<dbReference type="EMBL" id="QJJX01000075">
    <property type="protein sequence ID" value="PXX15458.1"/>
    <property type="molecule type" value="Genomic_DNA"/>
</dbReference>
<protein>
    <submittedName>
        <fullName evidence="1">Uncharacterized protein</fullName>
    </submittedName>
</protein>
<sequence length="45" mass="5564">MGDYEMKEYIYFLFLFLLYSCDNGYNRVDDAVISYWNRHRTEKAL</sequence>
<dbReference type="Proteomes" id="UP000248314">
    <property type="component" value="Unassembled WGS sequence"/>
</dbReference>